<dbReference type="GO" id="GO:0008270">
    <property type="term" value="F:zinc ion binding"/>
    <property type="evidence" value="ECO:0007669"/>
    <property type="project" value="UniProtKB-KW"/>
</dbReference>
<dbReference type="PROSITE" id="PS00028">
    <property type="entry name" value="ZINC_FINGER_C2H2_1"/>
    <property type="match status" value="5"/>
</dbReference>
<name>R4GCL4_ANOCA</name>
<dbReference type="KEGG" id="acs:100554588"/>
<feature type="domain" description="C2H2-type" evidence="10">
    <location>
        <begin position="322"/>
        <end position="349"/>
    </location>
</feature>
<reference evidence="12" key="1">
    <citation type="submission" date="2009-12" db="EMBL/GenBank/DDBJ databases">
        <title>The Genome Sequence of Anolis carolinensis (Green Anole Lizard).</title>
        <authorList>
            <consortium name="The Genome Sequencing Platform"/>
            <person name="Di Palma F."/>
            <person name="Alfoldi J."/>
            <person name="Heiman D."/>
            <person name="Young S."/>
            <person name="Grabherr M."/>
            <person name="Johnson J."/>
            <person name="Lander E.S."/>
            <person name="Lindblad-Toh K."/>
        </authorList>
    </citation>
    <scope>NUCLEOTIDE SEQUENCE [LARGE SCALE GENOMIC DNA]</scope>
    <source>
        <strain evidence="12">JBL SC #1</strain>
    </source>
</reference>
<keyword evidence="2" id="KW-0479">Metal-binding</keyword>
<dbReference type="AlphaFoldDB" id="R4GCL4"/>
<feature type="region of interest" description="Disordered" evidence="9">
    <location>
        <begin position="131"/>
        <end position="196"/>
    </location>
</feature>
<keyword evidence="5" id="KW-0862">Zinc</keyword>
<sequence length="505" mass="56778">MAEQDSVDPEAEKDSHQIWMRRSEDPCGKEGQTLLGEDNLGSDVRRQRFRGVCYRQAEGPREVCSQLCDLCYEWLKPEKHTKAQILDLLILEQFLAVLPVEIKNWVKQFGPETSSQAVSLAESFLLDQAEDKKKASSQEPSDMAMDFSGTDSPNDTEKKVLSWETGEEHDGGSPSMENRRTVSDGAGIPSRSPSLCGDIETVTVKSEQSPETFEEMHFATSHQGDLADVNARPGGSSEDNHRGELWSCGNLSSPGVASSLPLLDQTKALCVESENDGEVEHQKIKIEEENIALEGIDFHEIIVPGEFCDGNNKNIQDGEKLLICSDCGESFTQDIFLTEHRKIHPQEKMRTFLECGNQFSHIPVLTFPPRFDAVRKPFGCSDCGKHFSESQGLKRHQRIHMEEKPFKCPECGKGFIRGPELKAHQRVHTGEKPYKCSVCGKMFTQSSNLSKHQRIHTGEKPYTCPECGKSFNHSTHLKRHQRIHTGAKLFQCLEVRQELQSKDHP</sequence>
<evidence type="ECO:0000256" key="2">
    <source>
        <dbReference type="ARBA" id="ARBA00022723"/>
    </source>
</evidence>
<dbReference type="Gene3D" id="1.10.4020.10">
    <property type="entry name" value="DNA breaking-rejoining enzymes"/>
    <property type="match status" value="1"/>
</dbReference>
<evidence type="ECO:0000259" key="11">
    <source>
        <dbReference type="PROSITE" id="PS50804"/>
    </source>
</evidence>
<dbReference type="FunFam" id="1.10.4020.10:FF:000001">
    <property type="entry name" value="zinc finger protein 263 isoform X1"/>
    <property type="match status" value="1"/>
</dbReference>
<dbReference type="Pfam" id="PF02023">
    <property type="entry name" value="SCAN"/>
    <property type="match status" value="1"/>
</dbReference>
<keyword evidence="13" id="KW-1185">Reference proteome</keyword>
<feature type="region of interest" description="Disordered" evidence="9">
    <location>
        <begin position="1"/>
        <end position="36"/>
    </location>
</feature>
<feature type="domain" description="C2H2-type" evidence="10">
    <location>
        <begin position="406"/>
        <end position="433"/>
    </location>
</feature>
<dbReference type="Gene3D" id="3.30.160.60">
    <property type="entry name" value="Classic Zinc Finger"/>
    <property type="match status" value="5"/>
</dbReference>
<dbReference type="InterPro" id="IPR003309">
    <property type="entry name" value="SCAN_dom"/>
</dbReference>
<keyword evidence="6" id="KW-0238">DNA-binding</keyword>
<dbReference type="GeneID" id="100554588"/>
<dbReference type="OrthoDB" id="9048359at2759"/>
<dbReference type="Pfam" id="PF13465">
    <property type="entry name" value="zf-H2C2_2"/>
    <property type="match status" value="1"/>
</dbReference>
<protein>
    <submittedName>
        <fullName evidence="12">Uncharacterized protein</fullName>
    </submittedName>
</protein>
<keyword evidence="3" id="KW-0677">Repeat</keyword>
<dbReference type="GO" id="GO:0006357">
    <property type="term" value="P:regulation of transcription by RNA polymerase II"/>
    <property type="evidence" value="ECO:0000318"/>
    <property type="project" value="GO_Central"/>
</dbReference>
<dbReference type="GO" id="GO:0005634">
    <property type="term" value="C:nucleus"/>
    <property type="evidence" value="ECO:0007669"/>
    <property type="project" value="UniProtKB-SubCell"/>
</dbReference>
<evidence type="ECO:0000313" key="13">
    <source>
        <dbReference type="Proteomes" id="UP000001646"/>
    </source>
</evidence>
<organism evidence="12 13">
    <name type="scientific">Anolis carolinensis</name>
    <name type="common">Green anole</name>
    <name type="synonym">American chameleon</name>
    <dbReference type="NCBI Taxonomy" id="28377"/>
    <lineage>
        <taxon>Eukaryota</taxon>
        <taxon>Metazoa</taxon>
        <taxon>Chordata</taxon>
        <taxon>Craniata</taxon>
        <taxon>Vertebrata</taxon>
        <taxon>Euteleostomi</taxon>
        <taxon>Lepidosauria</taxon>
        <taxon>Squamata</taxon>
        <taxon>Bifurcata</taxon>
        <taxon>Unidentata</taxon>
        <taxon>Episquamata</taxon>
        <taxon>Toxicofera</taxon>
        <taxon>Iguania</taxon>
        <taxon>Dactyloidae</taxon>
        <taxon>Anolis</taxon>
    </lineage>
</organism>
<gene>
    <name evidence="12" type="primary">LOC100554588</name>
</gene>
<dbReference type="SMART" id="SM00355">
    <property type="entry name" value="ZnF_C2H2"/>
    <property type="match status" value="5"/>
</dbReference>
<reference evidence="12" key="2">
    <citation type="submission" date="2025-08" db="UniProtKB">
        <authorList>
            <consortium name="Ensembl"/>
        </authorList>
    </citation>
    <scope>IDENTIFICATION</scope>
</reference>
<dbReference type="Pfam" id="PF00096">
    <property type="entry name" value="zf-C2H2"/>
    <property type="match status" value="3"/>
</dbReference>
<feature type="domain" description="C2H2-type" evidence="10">
    <location>
        <begin position="378"/>
        <end position="405"/>
    </location>
</feature>
<dbReference type="GeneTree" id="ENSGT00940000154715"/>
<dbReference type="PANTHER" id="PTHR23226">
    <property type="entry name" value="ZINC FINGER AND SCAN DOMAIN-CONTAINING"/>
    <property type="match status" value="1"/>
</dbReference>
<feature type="domain" description="C2H2-type" evidence="10">
    <location>
        <begin position="462"/>
        <end position="489"/>
    </location>
</feature>
<dbReference type="Ensembl" id="ENSACAT00000030505.2">
    <property type="protein sequence ID" value="ENSACAP00000023084.1"/>
    <property type="gene ID" value="ENSACAG00000003902.4"/>
</dbReference>
<proteinExistence type="predicted"/>
<dbReference type="PANTHER" id="PTHR23226:SF423">
    <property type="entry name" value="C2H2-TYPE DOMAIN-CONTAINING PROTEIN"/>
    <property type="match status" value="1"/>
</dbReference>
<comment type="subcellular location">
    <subcellularLocation>
        <location evidence="1">Nucleus</location>
    </subcellularLocation>
</comment>
<dbReference type="FunFam" id="3.30.160.60:FF:001857">
    <property type="entry name" value="Uncharacterized protein"/>
    <property type="match status" value="1"/>
</dbReference>
<dbReference type="SUPFAM" id="SSF47353">
    <property type="entry name" value="Retrovirus capsid dimerization domain-like"/>
    <property type="match status" value="1"/>
</dbReference>
<evidence type="ECO:0000256" key="4">
    <source>
        <dbReference type="ARBA" id="ARBA00022771"/>
    </source>
</evidence>
<evidence type="ECO:0000256" key="8">
    <source>
        <dbReference type="PROSITE-ProRule" id="PRU00042"/>
    </source>
</evidence>
<dbReference type="FunFam" id="3.30.160.60:FF:000737">
    <property type="entry name" value="Zinc finger protein 565"/>
    <property type="match status" value="1"/>
</dbReference>
<dbReference type="InterPro" id="IPR038269">
    <property type="entry name" value="SCAN_sf"/>
</dbReference>
<keyword evidence="4 8" id="KW-0863">Zinc-finger</keyword>
<evidence type="ECO:0000256" key="6">
    <source>
        <dbReference type="ARBA" id="ARBA00023125"/>
    </source>
</evidence>
<dbReference type="InterPro" id="IPR013087">
    <property type="entry name" value="Znf_C2H2_type"/>
</dbReference>
<dbReference type="SMART" id="SM00431">
    <property type="entry name" value="SCAN"/>
    <property type="match status" value="1"/>
</dbReference>
<dbReference type="InterPro" id="IPR036236">
    <property type="entry name" value="Znf_C2H2_sf"/>
</dbReference>
<accession>R4GCL4</accession>
<dbReference type="PROSITE" id="PS50157">
    <property type="entry name" value="ZINC_FINGER_C2H2_2"/>
    <property type="match status" value="5"/>
</dbReference>
<dbReference type="CDD" id="cd07936">
    <property type="entry name" value="SCAN"/>
    <property type="match status" value="1"/>
</dbReference>
<evidence type="ECO:0000256" key="3">
    <source>
        <dbReference type="ARBA" id="ARBA00022737"/>
    </source>
</evidence>
<evidence type="ECO:0000256" key="1">
    <source>
        <dbReference type="ARBA" id="ARBA00004123"/>
    </source>
</evidence>
<feature type="domain" description="C2H2-type" evidence="10">
    <location>
        <begin position="434"/>
        <end position="461"/>
    </location>
</feature>
<dbReference type="HOGENOM" id="CLU_002678_49_3_1"/>
<evidence type="ECO:0000256" key="7">
    <source>
        <dbReference type="ARBA" id="ARBA00023242"/>
    </source>
</evidence>
<dbReference type="Proteomes" id="UP000001646">
    <property type="component" value="Unplaced"/>
</dbReference>
<evidence type="ECO:0000259" key="10">
    <source>
        <dbReference type="PROSITE" id="PS50157"/>
    </source>
</evidence>
<dbReference type="SUPFAM" id="SSF57667">
    <property type="entry name" value="beta-beta-alpha zinc fingers"/>
    <property type="match status" value="4"/>
</dbReference>
<dbReference type="Bgee" id="ENSACAG00000003902">
    <property type="expression patterns" value="Expressed in kidney and 13 other cell types or tissues"/>
</dbReference>
<dbReference type="InParanoid" id="R4GCL4"/>
<reference evidence="12" key="3">
    <citation type="submission" date="2025-09" db="UniProtKB">
        <authorList>
            <consortium name="Ensembl"/>
        </authorList>
    </citation>
    <scope>IDENTIFICATION</scope>
</reference>
<keyword evidence="7" id="KW-0539">Nucleus</keyword>
<feature type="compositionally biased region" description="Basic and acidic residues" evidence="9">
    <location>
        <begin position="155"/>
        <end position="182"/>
    </location>
</feature>
<dbReference type="GO" id="GO:0000981">
    <property type="term" value="F:DNA-binding transcription factor activity, RNA polymerase II-specific"/>
    <property type="evidence" value="ECO:0000318"/>
    <property type="project" value="GO_Central"/>
</dbReference>
<dbReference type="GO" id="GO:0000978">
    <property type="term" value="F:RNA polymerase II cis-regulatory region sequence-specific DNA binding"/>
    <property type="evidence" value="ECO:0000318"/>
    <property type="project" value="GO_Central"/>
</dbReference>
<evidence type="ECO:0000313" key="12">
    <source>
        <dbReference type="Ensembl" id="ENSACAP00000023084.1"/>
    </source>
</evidence>
<evidence type="ECO:0000256" key="9">
    <source>
        <dbReference type="SAM" id="MobiDB-lite"/>
    </source>
</evidence>
<dbReference type="PROSITE" id="PS50804">
    <property type="entry name" value="SCAN_BOX"/>
    <property type="match status" value="1"/>
</dbReference>
<dbReference type="FunFam" id="3.30.160.60:FF:000358">
    <property type="entry name" value="zinc finger protein 24"/>
    <property type="match status" value="1"/>
</dbReference>
<dbReference type="FunFam" id="3.30.160.60:FF:000506">
    <property type="entry name" value="Zinc finger protein 23"/>
    <property type="match status" value="1"/>
</dbReference>
<feature type="compositionally biased region" description="Basic and acidic residues" evidence="9">
    <location>
        <begin position="10"/>
        <end position="28"/>
    </location>
</feature>
<feature type="domain" description="SCAN box" evidence="11">
    <location>
        <begin position="46"/>
        <end position="124"/>
    </location>
</feature>
<evidence type="ECO:0000256" key="5">
    <source>
        <dbReference type="ARBA" id="ARBA00022833"/>
    </source>
</evidence>